<organism evidence="1">
    <name type="scientific">marine sediment metagenome</name>
    <dbReference type="NCBI Taxonomy" id="412755"/>
    <lineage>
        <taxon>unclassified sequences</taxon>
        <taxon>metagenomes</taxon>
        <taxon>ecological metagenomes</taxon>
    </lineage>
</organism>
<name>A0A0F9EKW4_9ZZZZ</name>
<gene>
    <name evidence="1" type="ORF">LCGC14_2354710</name>
</gene>
<proteinExistence type="predicted"/>
<reference evidence="1" key="1">
    <citation type="journal article" date="2015" name="Nature">
        <title>Complex archaea that bridge the gap between prokaryotes and eukaryotes.</title>
        <authorList>
            <person name="Spang A."/>
            <person name="Saw J.H."/>
            <person name="Jorgensen S.L."/>
            <person name="Zaremba-Niedzwiedzka K."/>
            <person name="Martijn J."/>
            <person name="Lind A.E."/>
            <person name="van Eijk R."/>
            <person name="Schleper C."/>
            <person name="Guy L."/>
            <person name="Ettema T.J."/>
        </authorList>
    </citation>
    <scope>NUCLEOTIDE SEQUENCE</scope>
</reference>
<protein>
    <submittedName>
        <fullName evidence="1">Uncharacterized protein</fullName>
    </submittedName>
</protein>
<dbReference type="AlphaFoldDB" id="A0A0F9EKW4"/>
<evidence type="ECO:0000313" key="1">
    <source>
        <dbReference type="EMBL" id="KKL45535.1"/>
    </source>
</evidence>
<accession>A0A0F9EKW4</accession>
<dbReference type="EMBL" id="LAZR01034351">
    <property type="protein sequence ID" value="KKL45535.1"/>
    <property type="molecule type" value="Genomic_DNA"/>
</dbReference>
<comment type="caution">
    <text evidence="1">The sequence shown here is derived from an EMBL/GenBank/DDBJ whole genome shotgun (WGS) entry which is preliminary data.</text>
</comment>
<sequence length="124" mass="14490">MKITNAGGRAVHISWWMVRVERRRLGYLRRVLPWDRRGPLVLVGPRQDRHNPPLCAPWLGLDPITLFSLIDPVAEILGLSLPQSVRRVSRFAQSIMLGRIAREAFADEGFKSKKERRQERRRKR</sequence>